<accession>A0A3B0TS91</accession>
<feature type="transmembrane region" description="Helical" evidence="1">
    <location>
        <begin position="28"/>
        <end position="46"/>
    </location>
</feature>
<keyword evidence="1" id="KW-0472">Membrane</keyword>
<feature type="transmembrane region" description="Helical" evidence="1">
    <location>
        <begin position="66"/>
        <end position="88"/>
    </location>
</feature>
<name>A0A3B0TS91_9ZZZZ</name>
<dbReference type="AlphaFoldDB" id="A0A3B0TS91"/>
<evidence type="ECO:0000313" key="2">
    <source>
        <dbReference type="EMBL" id="VAW21501.1"/>
    </source>
</evidence>
<feature type="non-terminal residue" evidence="2">
    <location>
        <position position="180"/>
    </location>
</feature>
<reference evidence="2" key="1">
    <citation type="submission" date="2018-06" db="EMBL/GenBank/DDBJ databases">
        <authorList>
            <person name="Zhirakovskaya E."/>
        </authorList>
    </citation>
    <scope>NUCLEOTIDE SEQUENCE</scope>
</reference>
<protein>
    <submittedName>
        <fullName evidence="2">Uncharacterized protein</fullName>
    </submittedName>
</protein>
<feature type="transmembrane region" description="Helical" evidence="1">
    <location>
        <begin position="139"/>
        <end position="162"/>
    </location>
</feature>
<proteinExistence type="predicted"/>
<gene>
    <name evidence="2" type="ORF">MNBD_ALPHA11-1691</name>
</gene>
<dbReference type="EMBL" id="UOEQ01000355">
    <property type="protein sequence ID" value="VAW21501.1"/>
    <property type="molecule type" value="Genomic_DNA"/>
</dbReference>
<feature type="transmembrane region" description="Helical" evidence="1">
    <location>
        <begin position="109"/>
        <end position="133"/>
    </location>
</feature>
<keyword evidence="1" id="KW-1133">Transmembrane helix</keyword>
<evidence type="ECO:0000256" key="1">
    <source>
        <dbReference type="SAM" id="Phobius"/>
    </source>
</evidence>
<organism evidence="2">
    <name type="scientific">hydrothermal vent metagenome</name>
    <dbReference type="NCBI Taxonomy" id="652676"/>
    <lineage>
        <taxon>unclassified sequences</taxon>
        <taxon>metagenomes</taxon>
        <taxon>ecological metagenomes</taxon>
    </lineage>
</organism>
<keyword evidence="1" id="KW-0812">Transmembrane</keyword>
<sequence>MSARSSFIPARLKGLFLGDVRNILREPVMLLVLAFAILPLLLFVLFQKPMNEAALSAWSIKEISRYVAPLVLLVPAYLIGWVTGFLILEERDEGPLLALSVTPIGKNGVAIYRAALASFMSGAIALISIPFLFPKTGLLIIMTTVILCAMQAAMVNFVLPAIAKNKVQGLAMTKVINLFS</sequence>